<keyword evidence="7" id="KW-1185">Reference proteome</keyword>
<organism evidence="6 7">
    <name type="scientific">Dreissena polymorpha</name>
    <name type="common">Zebra mussel</name>
    <name type="synonym">Mytilus polymorpha</name>
    <dbReference type="NCBI Taxonomy" id="45954"/>
    <lineage>
        <taxon>Eukaryota</taxon>
        <taxon>Metazoa</taxon>
        <taxon>Spiralia</taxon>
        <taxon>Lophotrochozoa</taxon>
        <taxon>Mollusca</taxon>
        <taxon>Bivalvia</taxon>
        <taxon>Autobranchia</taxon>
        <taxon>Heteroconchia</taxon>
        <taxon>Euheterodonta</taxon>
        <taxon>Imparidentia</taxon>
        <taxon>Neoheterodontei</taxon>
        <taxon>Myida</taxon>
        <taxon>Dreissenoidea</taxon>
        <taxon>Dreissenidae</taxon>
        <taxon>Dreissena</taxon>
    </lineage>
</organism>
<evidence type="ECO:0000256" key="1">
    <source>
        <dbReference type="ARBA" id="ARBA00022737"/>
    </source>
</evidence>
<sequence>MAGMQPSEDEQILEEAFNLFDKDNNGKISISEFGMVLRAVGFNPSDKEVEQFVLQLDKDGSGQLEFKEFRMFYSDYKKKHKNNEQAIANAFKAFDKNGNGYIEAKELKAILHNCGQIISDTEIDEMISVADFNADGKIDYKEFAKFICKPVK</sequence>
<comment type="caution">
    <text evidence="6">The sequence shown here is derived from an EMBL/GenBank/DDBJ whole genome shotgun (WGS) entry which is preliminary data.</text>
</comment>
<reference evidence="6" key="2">
    <citation type="submission" date="2020-11" db="EMBL/GenBank/DDBJ databases">
        <authorList>
            <person name="McCartney M.A."/>
            <person name="Auch B."/>
            <person name="Kono T."/>
            <person name="Mallez S."/>
            <person name="Becker A."/>
            <person name="Gohl D.M."/>
            <person name="Silverstein K.A.T."/>
            <person name="Koren S."/>
            <person name="Bechman K.B."/>
            <person name="Herman A."/>
            <person name="Abrahante J.E."/>
            <person name="Garbe J."/>
        </authorList>
    </citation>
    <scope>NUCLEOTIDE SEQUENCE</scope>
    <source>
        <strain evidence="6">Duluth1</strain>
        <tissue evidence="6">Whole animal</tissue>
    </source>
</reference>
<dbReference type="Pfam" id="PF13499">
    <property type="entry name" value="EF-hand_7"/>
    <property type="match status" value="2"/>
</dbReference>
<dbReference type="EMBL" id="JAIWYP010000014">
    <property type="protein sequence ID" value="KAH3711331.1"/>
    <property type="molecule type" value="Genomic_DNA"/>
</dbReference>
<dbReference type="SMART" id="SM00054">
    <property type="entry name" value="EFh"/>
    <property type="match status" value="4"/>
</dbReference>
<dbReference type="PROSITE" id="PS50222">
    <property type="entry name" value="EF_HAND_2"/>
    <property type="match status" value="4"/>
</dbReference>
<dbReference type="Gene3D" id="1.10.238.10">
    <property type="entry name" value="EF-hand"/>
    <property type="match status" value="1"/>
</dbReference>
<feature type="domain" description="EF-hand" evidence="4">
    <location>
        <begin position="44"/>
        <end position="79"/>
    </location>
</feature>
<proteinExistence type="predicted"/>
<keyword evidence="2" id="KW-0106">Calcium</keyword>
<evidence type="ECO:0000256" key="3">
    <source>
        <dbReference type="ARBA" id="ARBA00023179"/>
    </source>
</evidence>
<accession>A0A9D4BP95</accession>
<feature type="domain" description="EF-hand" evidence="4">
    <location>
        <begin position="8"/>
        <end position="43"/>
    </location>
</feature>
<evidence type="ECO:0000313" key="5">
    <source>
        <dbReference type="EMBL" id="KAH3711329.1"/>
    </source>
</evidence>
<evidence type="ECO:0000313" key="7">
    <source>
        <dbReference type="Proteomes" id="UP000828390"/>
    </source>
</evidence>
<dbReference type="Proteomes" id="UP000828390">
    <property type="component" value="Unassembled WGS sequence"/>
</dbReference>
<feature type="domain" description="EF-hand" evidence="4">
    <location>
        <begin position="82"/>
        <end position="117"/>
    </location>
</feature>
<dbReference type="AlphaFoldDB" id="A0A9D4BP95"/>
<dbReference type="InterPro" id="IPR050230">
    <property type="entry name" value="CALM/Myosin/TropC-like"/>
</dbReference>
<evidence type="ECO:0000313" key="6">
    <source>
        <dbReference type="EMBL" id="KAH3711331.1"/>
    </source>
</evidence>
<dbReference type="EMBL" id="JAIWYP010000014">
    <property type="protein sequence ID" value="KAH3711329.1"/>
    <property type="molecule type" value="Genomic_DNA"/>
</dbReference>
<evidence type="ECO:0000256" key="2">
    <source>
        <dbReference type="ARBA" id="ARBA00022837"/>
    </source>
</evidence>
<dbReference type="CDD" id="cd00051">
    <property type="entry name" value="EFh"/>
    <property type="match status" value="2"/>
</dbReference>
<dbReference type="PANTHER" id="PTHR23048:SF0">
    <property type="entry name" value="CALMODULIN LIKE 3"/>
    <property type="match status" value="1"/>
</dbReference>
<feature type="domain" description="EF-hand" evidence="4">
    <location>
        <begin position="118"/>
        <end position="152"/>
    </location>
</feature>
<evidence type="ECO:0000259" key="4">
    <source>
        <dbReference type="PROSITE" id="PS50222"/>
    </source>
</evidence>
<dbReference type="SUPFAM" id="SSF47473">
    <property type="entry name" value="EF-hand"/>
    <property type="match status" value="1"/>
</dbReference>
<dbReference type="GO" id="GO:0016460">
    <property type="term" value="C:myosin II complex"/>
    <property type="evidence" value="ECO:0007669"/>
    <property type="project" value="TreeGrafter"/>
</dbReference>
<name>A0A9D4BP95_DREPO</name>
<dbReference type="InterPro" id="IPR011992">
    <property type="entry name" value="EF-hand-dom_pair"/>
</dbReference>
<keyword evidence="1" id="KW-0677">Repeat</keyword>
<gene>
    <name evidence="5" type="ORF">DPMN_070834</name>
    <name evidence="6" type="ORF">DPMN_070836</name>
</gene>
<reference evidence="6" key="1">
    <citation type="journal article" date="2019" name="bioRxiv">
        <title>The Genome of the Zebra Mussel, Dreissena polymorpha: A Resource for Invasive Species Research.</title>
        <authorList>
            <person name="McCartney M.A."/>
            <person name="Auch B."/>
            <person name="Kono T."/>
            <person name="Mallez S."/>
            <person name="Zhang Y."/>
            <person name="Obille A."/>
            <person name="Becker A."/>
            <person name="Abrahante J.E."/>
            <person name="Garbe J."/>
            <person name="Badalamenti J.P."/>
            <person name="Herman A."/>
            <person name="Mangelson H."/>
            <person name="Liachko I."/>
            <person name="Sullivan S."/>
            <person name="Sone E.D."/>
            <person name="Koren S."/>
            <person name="Silverstein K.A.T."/>
            <person name="Beckman K.B."/>
            <person name="Gohl D.M."/>
        </authorList>
    </citation>
    <scope>NUCLEOTIDE SEQUENCE</scope>
    <source>
        <strain evidence="6">Duluth1</strain>
        <tissue evidence="6">Whole animal</tissue>
    </source>
</reference>
<dbReference type="InterPro" id="IPR018247">
    <property type="entry name" value="EF_Hand_1_Ca_BS"/>
</dbReference>
<dbReference type="GO" id="GO:0005509">
    <property type="term" value="F:calcium ion binding"/>
    <property type="evidence" value="ECO:0007669"/>
    <property type="project" value="InterPro"/>
</dbReference>
<keyword evidence="3" id="KW-0514">Muscle protein</keyword>
<dbReference type="FunFam" id="1.10.238.10:FF:000001">
    <property type="entry name" value="Calmodulin 1"/>
    <property type="match status" value="1"/>
</dbReference>
<dbReference type="PROSITE" id="PS00018">
    <property type="entry name" value="EF_HAND_1"/>
    <property type="match status" value="4"/>
</dbReference>
<protein>
    <recommendedName>
        <fullName evidence="4">EF-hand domain-containing protein</fullName>
    </recommendedName>
</protein>
<dbReference type="PANTHER" id="PTHR23048">
    <property type="entry name" value="MYOSIN LIGHT CHAIN 1, 3"/>
    <property type="match status" value="1"/>
</dbReference>
<dbReference type="InterPro" id="IPR002048">
    <property type="entry name" value="EF_hand_dom"/>
</dbReference>